<dbReference type="Proteomes" id="UP000637769">
    <property type="component" value="Unassembled WGS sequence"/>
</dbReference>
<comment type="similarity">
    <text evidence="1">Belongs to the 'GDXG' lipolytic enzyme family.</text>
</comment>
<dbReference type="PANTHER" id="PTHR23025:SF4">
    <property type="entry name" value="ALPHA_BETA HYDROLASE FOLD-3 DOMAIN-CONTAINING PROTEIN"/>
    <property type="match status" value="1"/>
</dbReference>
<reference evidence="5" key="1">
    <citation type="journal article" date="2019" name="Int. J. Syst. Evol. Microbiol.">
        <title>The Global Catalogue of Microorganisms (GCM) 10K type strain sequencing project: providing services to taxonomists for standard genome sequencing and annotation.</title>
        <authorList>
            <consortium name="The Broad Institute Genomics Platform"/>
            <consortium name="The Broad Institute Genome Sequencing Center for Infectious Disease"/>
            <person name="Wu L."/>
            <person name="Ma J."/>
        </authorList>
    </citation>
    <scope>NUCLEOTIDE SEQUENCE [LARGE SCALE GENOMIC DNA]</scope>
    <source>
        <strain evidence="5">CCM 7132</strain>
    </source>
</reference>
<dbReference type="InterPro" id="IPR002168">
    <property type="entry name" value="Lipase_GDXG_HIS_AS"/>
</dbReference>
<evidence type="ECO:0000256" key="2">
    <source>
        <dbReference type="ARBA" id="ARBA00022801"/>
    </source>
</evidence>
<protein>
    <submittedName>
        <fullName evidence="4">Lipase</fullName>
    </submittedName>
</protein>
<keyword evidence="2" id="KW-0378">Hydrolase</keyword>
<sequence length="330" mass="36586">MTDLPVSRPGWLYRLFLHWLKKAAKGRDGLPLPASLTPESLAALRRMTGMPSFPQALSSLQIREWREISVPCGSETRLARLYRPRGEVIGLVLFMHGGGFVHCDLVSHHGICCRLARHSGAMVLSLDYRLAPEAPFPAAVDDGWGALLWLHEQAEALGLPVAVCGDSAGGNLAAVLAYRAREHKLGRMAAQLLYYPTVSGLLSPPSREIYGQGYMLTARLLEWYGRQYSRSDQDMLNPDLAPVFADDFAGLAPAMIVTAGFDPLRGEAELYTRLLRDAGVSVRLICFPRAIHGFLNFYAALVDGRRALRRGGRFLRQRFDDARRGRRVST</sequence>
<dbReference type="RefSeq" id="WP_188427023.1">
    <property type="nucleotide sequence ID" value="NZ_BMCH01000006.1"/>
</dbReference>
<dbReference type="Pfam" id="PF07859">
    <property type="entry name" value="Abhydrolase_3"/>
    <property type="match status" value="1"/>
</dbReference>
<proteinExistence type="inferred from homology"/>
<accession>A0ABQ1MBC7</accession>
<feature type="domain" description="Alpha/beta hydrolase fold-3" evidence="3">
    <location>
        <begin position="92"/>
        <end position="295"/>
    </location>
</feature>
<keyword evidence="5" id="KW-1185">Reference proteome</keyword>
<comment type="caution">
    <text evidence="4">The sequence shown here is derived from an EMBL/GenBank/DDBJ whole genome shotgun (WGS) entry which is preliminary data.</text>
</comment>
<dbReference type="EMBL" id="BMCH01000006">
    <property type="protein sequence ID" value="GGC37295.1"/>
    <property type="molecule type" value="Genomic_DNA"/>
</dbReference>
<evidence type="ECO:0000256" key="1">
    <source>
        <dbReference type="ARBA" id="ARBA00010515"/>
    </source>
</evidence>
<gene>
    <name evidence="4" type="ORF">GCM10007207_23610</name>
</gene>
<evidence type="ECO:0000313" key="5">
    <source>
        <dbReference type="Proteomes" id="UP000637769"/>
    </source>
</evidence>
<dbReference type="PANTHER" id="PTHR23025">
    <property type="entry name" value="TRIACYLGLYCEROL LIPASE"/>
    <property type="match status" value="1"/>
</dbReference>
<dbReference type="PROSITE" id="PS01173">
    <property type="entry name" value="LIPASE_GDXG_HIS"/>
    <property type="match status" value="1"/>
</dbReference>
<evidence type="ECO:0000313" key="4">
    <source>
        <dbReference type="EMBL" id="GGC37295.1"/>
    </source>
</evidence>
<dbReference type="SUPFAM" id="SSF53474">
    <property type="entry name" value="alpha/beta-Hydrolases"/>
    <property type="match status" value="1"/>
</dbReference>
<dbReference type="Gene3D" id="3.40.50.1820">
    <property type="entry name" value="alpha/beta hydrolase"/>
    <property type="match status" value="1"/>
</dbReference>
<dbReference type="InterPro" id="IPR029058">
    <property type="entry name" value="AB_hydrolase_fold"/>
</dbReference>
<name>A0ABQ1MBC7_9PROT</name>
<dbReference type="InterPro" id="IPR013094">
    <property type="entry name" value="AB_hydrolase_3"/>
</dbReference>
<evidence type="ECO:0000259" key="3">
    <source>
        <dbReference type="Pfam" id="PF07859"/>
    </source>
</evidence>
<organism evidence="4 5">
    <name type="scientific">Asaia siamensis</name>
    <dbReference type="NCBI Taxonomy" id="110479"/>
    <lineage>
        <taxon>Bacteria</taxon>
        <taxon>Pseudomonadati</taxon>
        <taxon>Pseudomonadota</taxon>
        <taxon>Alphaproteobacteria</taxon>
        <taxon>Acetobacterales</taxon>
        <taxon>Acetobacteraceae</taxon>
        <taxon>Asaia</taxon>
    </lineage>
</organism>